<sequence length="113" mass="13095">MAAQPEHPRPNDAPERTTYMRRYALDPALAQEFVGFLTKKVIPAREERGFTVESMWLSDGMDELTWFVSRFGDREEFAQAEKEWEESPERAEIFAGAPAYVTAKDLRPVTRLR</sequence>
<accession>A0A2T0YRD6</accession>
<evidence type="ECO:0008006" key="3">
    <source>
        <dbReference type="Google" id="ProtNLM"/>
    </source>
</evidence>
<dbReference type="Proteomes" id="UP000238217">
    <property type="component" value="Unassembled WGS sequence"/>
</dbReference>
<dbReference type="EMBL" id="PVTY01000003">
    <property type="protein sequence ID" value="PRZ18106.1"/>
    <property type="molecule type" value="Genomic_DNA"/>
</dbReference>
<keyword evidence="2" id="KW-1185">Reference proteome</keyword>
<gene>
    <name evidence="1" type="ORF">BCL67_10391</name>
</gene>
<evidence type="ECO:0000313" key="1">
    <source>
        <dbReference type="EMBL" id="PRZ18106.1"/>
    </source>
</evidence>
<dbReference type="RefSeq" id="WP_106122007.1">
    <property type="nucleotide sequence ID" value="NZ_PVTY01000003.1"/>
</dbReference>
<evidence type="ECO:0000313" key="2">
    <source>
        <dbReference type="Proteomes" id="UP000238217"/>
    </source>
</evidence>
<name>A0A2T0YRD6_9MICC</name>
<dbReference type="OrthoDB" id="5188748at2"/>
<protein>
    <recommendedName>
        <fullName evidence="3">NIPSNAP protein</fullName>
    </recommendedName>
</protein>
<proteinExistence type="predicted"/>
<comment type="caution">
    <text evidence="1">The sequence shown here is derived from an EMBL/GenBank/DDBJ whole genome shotgun (WGS) entry which is preliminary data.</text>
</comment>
<reference evidence="1 2" key="1">
    <citation type="submission" date="2018-03" db="EMBL/GenBank/DDBJ databases">
        <title>Comparative analysis of microorganisms from saline springs in Andes Mountain Range, Colombia.</title>
        <authorList>
            <person name="Rubin E."/>
        </authorList>
    </citation>
    <scope>NUCLEOTIDE SEQUENCE [LARGE SCALE GENOMIC DNA]</scope>
    <source>
        <strain evidence="1 2">CG 35</strain>
    </source>
</reference>
<organism evidence="1 2">
    <name type="scientific">Nesterenkonia sandarakina</name>
    <dbReference type="NCBI Taxonomy" id="272918"/>
    <lineage>
        <taxon>Bacteria</taxon>
        <taxon>Bacillati</taxon>
        <taxon>Actinomycetota</taxon>
        <taxon>Actinomycetes</taxon>
        <taxon>Micrococcales</taxon>
        <taxon>Micrococcaceae</taxon>
        <taxon>Nesterenkonia</taxon>
    </lineage>
</organism>
<dbReference type="AlphaFoldDB" id="A0A2T0YRD6"/>